<feature type="binding site" evidence="3">
    <location>
        <position position="192"/>
    </location>
    <ligand>
        <name>dimethylallyl diphosphate</name>
        <dbReference type="ChEBI" id="CHEBI:57623"/>
    </ligand>
</feature>
<keyword evidence="2" id="KW-0808">Transferase</keyword>
<proteinExistence type="inferred from homology"/>
<dbReference type="InterPro" id="IPR017795">
    <property type="entry name" value="ABBA_NscD-like"/>
</dbReference>
<dbReference type="Pfam" id="PF11991">
    <property type="entry name" value="Trp_DMAT"/>
    <property type="match status" value="1"/>
</dbReference>
<evidence type="ECO:0000256" key="2">
    <source>
        <dbReference type="ARBA" id="ARBA00022679"/>
    </source>
</evidence>
<feature type="binding site" evidence="3">
    <location>
        <position position="103"/>
    </location>
    <ligand>
        <name>dimethylallyl diphosphate</name>
        <dbReference type="ChEBI" id="CHEBI:57623"/>
    </ligand>
</feature>
<dbReference type="InterPro" id="IPR012148">
    <property type="entry name" value="ABBA_DMATS-like"/>
</dbReference>
<comment type="similarity">
    <text evidence="1">Belongs to the tryptophan dimethylallyltransferase family.</text>
</comment>
<dbReference type="GO" id="GO:0016765">
    <property type="term" value="F:transferase activity, transferring alkyl or aryl (other than methyl) groups"/>
    <property type="evidence" value="ECO:0007669"/>
    <property type="project" value="InterPro"/>
</dbReference>
<evidence type="ECO:0000313" key="4">
    <source>
        <dbReference type="EMBL" id="KAF9891444.1"/>
    </source>
</evidence>
<comment type="caution">
    <text evidence="4">The sequence shown here is derived from an EMBL/GenBank/DDBJ whole genome shotgun (WGS) entry which is preliminary data.</text>
</comment>
<evidence type="ECO:0000313" key="5">
    <source>
        <dbReference type="Proteomes" id="UP001194746"/>
    </source>
</evidence>
<dbReference type="AlphaFoldDB" id="A0AAD4CRM5"/>
<feature type="binding site" evidence="3">
    <location>
        <position position="411"/>
    </location>
    <ligand>
        <name>dimethylallyl diphosphate</name>
        <dbReference type="ChEBI" id="CHEBI:57623"/>
    </ligand>
</feature>
<dbReference type="PANTHER" id="PTHR40627">
    <property type="entry name" value="INDOLE PRENYLTRANSFERASE TDIB-RELATED"/>
    <property type="match status" value="1"/>
</dbReference>
<feature type="binding site" evidence="3">
    <location>
        <position position="194"/>
    </location>
    <ligand>
        <name>L-tryptophan</name>
        <dbReference type="ChEBI" id="CHEBI:57912"/>
    </ligand>
</feature>
<sequence length="413" mass="47460">MLEASESFGINAPQQTESLKSVSSSSSGLPYHYLSKYIYFQNIDHHDHWHDVAPMLGKMLVDGRYSVHQQYQYLSFFAHHIIPMLGPAPELSQNFHKSGCTTRIAFEPTSYLATTKDDRLNRMMLNEALSRLKIIGVDLNLQLYHELVNELTLTDEDESAICERNDLANNPITTQTVLALDFNKTGIAVKLYLYPTLKATITGRSVSILAFDAIRKIDKDDQFTSPLAILESYFRNEKIDACFLSCDLVNPQHTRFKLYLFEYDVRFSRIADHWTLAGRLSDKDTLTGLEMLYELWEGFGIPDGKRKPTERPTRPGDPPTLLPLIFNYEMKPGHSIPKPKFYFPLTGIVDMKIARTLTAFFERHNMPDQANGYIENLMSYYPGKDLNIETDYQAWLSFSYSKSTGPYMTVYYH</sequence>
<evidence type="ECO:0000256" key="1">
    <source>
        <dbReference type="ARBA" id="ARBA00010209"/>
    </source>
</evidence>
<feature type="binding site" evidence="3">
    <location>
        <position position="255"/>
    </location>
    <ligand>
        <name>dimethylallyl diphosphate</name>
        <dbReference type="ChEBI" id="CHEBI:57623"/>
    </ligand>
</feature>
<dbReference type="NCBIfam" id="TIGR03429">
    <property type="entry name" value="arom_pren_DMATS"/>
    <property type="match status" value="1"/>
</dbReference>
<name>A0AAD4CRM5_ASPNN</name>
<evidence type="ECO:0008006" key="6">
    <source>
        <dbReference type="Google" id="ProtNLM"/>
    </source>
</evidence>
<dbReference type="PIRSF" id="PIRSF000509">
    <property type="entry name" value="Trp_DMAT"/>
    <property type="match status" value="1"/>
</dbReference>
<evidence type="ECO:0000256" key="3">
    <source>
        <dbReference type="PIRSR" id="PIRSR000509-1"/>
    </source>
</evidence>
<accession>A0AAD4CRM5</accession>
<dbReference type="SFLD" id="SFLDS00036">
    <property type="entry name" value="Aromatic_Prenyltransferase"/>
    <property type="match status" value="1"/>
</dbReference>
<feature type="binding site" evidence="3">
    <location>
        <position position="257"/>
    </location>
    <ligand>
        <name>dimethylallyl diphosphate</name>
        <dbReference type="ChEBI" id="CHEBI:57623"/>
    </ligand>
</feature>
<feature type="binding site" evidence="3">
    <location>
        <position position="342"/>
    </location>
    <ligand>
        <name>dimethylallyl diphosphate</name>
        <dbReference type="ChEBI" id="CHEBI:57623"/>
    </ligand>
</feature>
<protein>
    <recommendedName>
        <fullName evidence="6">Dimethylallyl tryptophan synthase</fullName>
    </recommendedName>
</protein>
<dbReference type="EMBL" id="VCAU01000018">
    <property type="protein sequence ID" value="KAF9891444.1"/>
    <property type="molecule type" value="Genomic_DNA"/>
</dbReference>
<dbReference type="Proteomes" id="UP001194746">
    <property type="component" value="Unassembled WGS sequence"/>
</dbReference>
<dbReference type="PANTHER" id="PTHR40627:SF3">
    <property type="entry name" value="PRENYLTRANSFERASE ASQH2-RELATED"/>
    <property type="match status" value="1"/>
</dbReference>
<dbReference type="GO" id="GO:0009820">
    <property type="term" value="P:alkaloid metabolic process"/>
    <property type="evidence" value="ECO:0007669"/>
    <property type="project" value="InterPro"/>
</dbReference>
<dbReference type="CDD" id="cd13929">
    <property type="entry name" value="PT-DMATS_CymD"/>
    <property type="match status" value="1"/>
</dbReference>
<feature type="binding site" evidence="3">
    <location>
        <position position="190"/>
    </location>
    <ligand>
        <name>dimethylallyl diphosphate</name>
        <dbReference type="ChEBI" id="CHEBI:57623"/>
    </ligand>
</feature>
<reference evidence="4" key="2">
    <citation type="submission" date="2020-02" db="EMBL/GenBank/DDBJ databases">
        <authorList>
            <person name="Gilchrist C.L.M."/>
            <person name="Chooi Y.-H."/>
        </authorList>
    </citation>
    <scope>NUCLEOTIDE SEQUENCE</scope>
    <source>
        <strain evidence="4">MST-FP2251</strain>
    </source>
</reference>
<reference evidence="4" key="1">
    <citation type="journal article" date="2019" name="Beilstein J. Org. Chem.">
        <title>Nanangenines: drimane sesquiterpenoids as the dominant metabolite cohort of a novel Australian fungus, Aspergillus nanangensis.</title>
        <authorList>
            <person name="Lacey H.J."/>
            <person name="Gilchrist C.L.M."/>
            <person name="Crombie A."/>
            <person name="Kalaitzis J.A."/>
            <person name="Vuong D."/>
            <person name="Rutledge P.J."/>
            <person name="Turner P."/>
            <person name="Pitt J.I."/>
            <person name="Lacey E."/>
            <person name="Chooi Y.H."/>
            <person name="Piggott A.M."/>
        </authorList>
    </citation>
    <scope>NUCLEOTIDE SEQUENCE</scope>
    <source>
        <strain evidence="4">MST-FP2251</strain>
    </source>
</reference>
<dbReference type="SFLD" id="SFLDG01162">
    <property type="entry name" value="I"/>
    <property type="match status" value="1"/>
</dbReference>
<keyword evidence="5" id="KW-1185">Reference proteome</keyword>
<feature type="binding site" evidence="3">
    <location>
        <position position="407"/>
    </location>
    <ligand>
        <name>dimethylallyl diphosphate</name>
        <dbReference type="ChEBI" id="CHEBI:57623"/>
    </ligand>
</feature>
<organism evidence="4 5">
    <name type="scientific">Aspergillus nanangensis</name>
    <dbReference type="NCBI Taxonomy" id="2582783"/>
    <lineage>
        <taxon>Eukaryota</taxon>
        <taxon>Fungi</taxon>
        <taxon>Dikarya</taxon>
        <taxon>Ascomycota</taxon>
        <taxon>Pezizomycotina</taxon>
        <taxon>Eurotiomycetes</taxon>
        <taxon>Eurotiomycetidae</taxon>
        <taxon>Eurotiales</taxon>
        <taxon>Aspergillaceae</taxon>
        <taxon>Aspergillus</taxon>
        <taxon>Aspergillus subgen. Circumdati</taxon>
    </lineage>
</organism>
<feature type="binding site" evidence="3">
    <location>
        <position position="259"/>
    </location>
    <ligand>
        <name>dimethylallyl diphosphate</name>
        <dbReference type="ChEBI" id="CHEBI:57623"/>
    </ligand>
</feature>
<dbReference type="InterPro" id="IPR033964">
    <property type="entry name" value="ABBA"/>
</dbReference>
<gene>
    <name evidence="4" type="ORF">FE257_003910</name>
</gene>